<accession>A0A2T2YHF3</accession>
<feature type="transmembrane region" description="Helical" evidence="1">
    <location>
        <begin position="229"/>
        <end position="253"/>
    </location>
</feature>
<comment type="caution">
    <text evidence="2">The sequence shown here is derived from an EMBL/GenBank/DDBJ whole genome shotgun (WGS) entry which is preliminary data.</text>
</comment>
<keyword evidence="1" id="KW-0812">Transmembrane</keyword>
<organism evidence="2 3">
    <name type="scientific">Adhaeribacter arboris</name>
    <dbReference type="NCBI Taxonomy" id="2072846"/>
    <lineage>
        <taxon>Bacteria</taxon>
        <taxon>Pseudomonadati</taxon>
        <taxon>Bacteroidota</taxon>
        <taxon>Cytophagia</taxon>
        <taxon>Cytophagales</taxon>
        <taxon>Hymenobacteraceae</taxon>
        <taxon>Adhaeribacter</taxon>
    </lineage>
</organism>
<sequence>MLLYKIWLETKTRFFIGLVFVVAVSMFFVLGQPMILAQWALDKQLHPEWEDPWWMPLAIADYRYFIWHFLYNYLLQNIWVIFAVILSLGGIKNEYEQGSSLFTLALPVTRKQLFLQRIAVSFSEIVVLALVPVFIIPFFSFFTGRSYPLEEALVHACYFILGGMVFYALGVFMNTIIKTDVLPFLIMLGLIIVFYVVYPPDTENIPKAYWLRLFDLQSLMAGKSNKPAFFTWQALIGCFFAGSSLLLLSFQIIKKRDF</sequence>
<dbReference type="EMBL" id="PYFT01000001">
    <property type="protein sequence ID" value="PSR54922.1"/>
    <property type="molecule type" value="Genomic_DNA"/>
</dbReference>
<dbReference type="AlphaFoldDB" id="A0A2T2YHF3"/>
<evidence type="ECO:0000256" key="1">
    <source>
        <dbReference type="SAM" id="Phobius"/>
    </source>
</evidence>
<feature type="transmembrane region" description="Helical" evidence="1">
    <location>
        <begin position="70"/>
        <end position="91"/>
    </location>
</feature>
<keyword evidence="3" id="KW-1185">Reference proteome</keyword>
<feature type="transmembrane region" description="Helical" evidence="1">
    <location>
        <begin position="12"/>
        <end position="35"/>
    </location>
</feature>
<reference evidence="2 3" key="1">
    <citation type="submission" date="2018-03" db="EMBL/GenBank/DDBJ databases">
        <title>Adhaeribacter sp. HMF7605 Genome sequencing and assembly.</title>
        <authorList>
            <person name="Kang H."/>
            <person name="Kang J."/>
            <person name="Cha I."/>
            <person name="Kim H."/>
            <person name="Joh K."/>
        </authorList>
    </citation>
    <scope>NUCLEOTIDE SEQUENCE [LARGE SCALE GENOMIC DNA]</scope>
    <source>
        <strain evidence="2 3">HMF7605</strain>
    </source>
</reference>
<keyword evidence="1" id="KW-0472">Membrane</keyword>
<evidence type="ECO:0000313" key="3">
    <source>
        <dbReference type="Proteomes" id="UP000240357"/>
    </source>
</evidence>
<dbReference type="Pfam" id="PF12679">
    <property type="entry name" value="ABC2_membrane_2"/>
    <property type="match status" value="1"/>
</dbReference>
<evidence type="ECO:0000313" key="2">
    <source>
        <dbReference type="EMBL" id="PSR54922.1"/>
    </source>
</evidence>
<dbReference type="RefSeq" id="WP_106931055.1">
    <property type="nucleotide sequence ID" value="NZ_PYFT01000001.1"/>
</dbReference>
<feature type="transmembrane region" description="Helical" evidence="1">
    <location>
        <begin position="152"/>
        <end position="169"/>
    </location>
</feature>
<dbReference type="Proteomes" id="UP000240357">
    <property type="component" value="Unassembled WGS sequence"/>
</dbReference>
<keyword evidence="1" id="KW-1133">Transmembrane helix</keyword>
<name>A0A2T2YHF3_9BACT</name>
<gene>
    <name evidence="2" type="ORF">AHMF7605_16140</name>
</gene>
<dbReference type="OrthoDB" id="125302at2"/>
<proteinExistence type="predicted"/>
<protein>
    <submittedName>
        <fullName evidence="2">Uncharacterized protein</fullName>
    </submittedName>
</protein>
<feature type="transmembrane region" description="Helical" evidence="1">
    <location>
        <begin position="181"/>
        <end position="198"/>
    </location>
</feature>
<feature type="transmembrane region" description="Helical" evidence="1">
    <location>
        <begin position="118"/>
        <end position="140"/>
    </location>
</feature>
<dbReference type="GO" id="GO:0140359">
    <property type="term" value="F:ABC-type transporter activity"/>
    <property type="evidence" value="ECO:0007669"/>
    <property type="project" value="InterPro"/>
</dbReference>
<dbReference type="GO" id="GO:0005886">
    <property type="term" value="C:plasma membrane"/>
    <property type="evidence" value="ECO:0007669"/>
    <property type="project" value="UniProtKB-SubCell"/>
</dbReference>